<gene>
    <name evidence="3" type="ORF">TVAG_411290</name>
</gene>
<sequence>MDHEPKKCKLCLSKYMWIVLILVPTIIRLVFPIKYSSLPIQGLDRQIPFDNNSDPNYFAVMTDVHVWYDQRDRHYEEGLEMARKLKSKYVVIAGDLVNNWKPGKKQVSSRNYQEHEMYHNITRNASQYFTTILDISGNHDMWDISSFDSAENDFPQYSNYYSKIKNLTFDEFACSIVYIDDNAFILLNPMRFPLPRSVYDFYTHLDKHFLDMFEKAVHDASNATHIYALLHFPVCFLIESSKSSSGKSFIQILSESRVTFLITGHTHPPKTSPIHHKNATEIIACDITTHAVVGIITEDNGNSVYHTFNTKDEVKALVVNPPPYDQIGGQSYFNDNQTNVKVLAFTNDSNTEILVDGIKMKFNHFVKDGLAVYTAMLPAKQGKYSLHFTGFFEKELECFNGKVVGSRKENPGIIHSMFVLGYILLGFFSSIMVFVLFPFDLSNQISILGKLRKRIEIWLISSTYCSFDTLIFTIFGFVVLRTRLLLNPLWLRLVLFFVLIIMIFVPFGFTKFDGKQGFVSMFGYFSSGKLMVEPSGAILFDSYMILIVFANIFLSAMVNDYTKFSLLTVVDLSVIIIQFVGNCMLINVFITQLVGVAKAWTSITWMFTPGILFSLILVNRIINRKKRVQDSLTADNLNPSTSDSNQTPYI</sequence>
<dbReference type="AlphaFoldDB" id="A2DXN4"/>
<name>A2DXN4_TRIV3</name>
<dbReference type="Gene3D" id="3.60.21.10">
    <property type="match status" value="1"/>
</dbReference>
<dbReference type="Pfam" id="PF00149">
    <property type="entry name" value="Metallophos"/>
    <property type="match status" value="1"/>
</dbReference>
<feature type="transmembrane region" description="Helical" evidence="1">
    <location>
        <begin position="566"/>
        <end position="590"/>
    </location>
</feature>
<dbReference type="Proteomes" id="UP000001542">
    <property type="component" value="Unassembled WGS sequence"/>
</dbReference>
<keyword evidence="1" id="KW-0812">Transmembrane</keyword>
<reference evidence="3" key="1">
    <citation type="submission" date="2006-10" db="EMBL/GenBank/DDBJ databases">
        <authorList>
            <person name="Amadeo P."/>
            <person name="Zhao Q."/>
            <person name="Wortman J."/>
            <person name="Fraser-Liggett C."/>
            <person name="Carlton J."/>
        </authorList>
    </citation>
    <scope>NUCLEOTIDE SEQUENCE</scope>
    <source>
        <strain evidence="3">G3</strain>
    </source>
</reference>
<dbReference type="PANTHER" id="PTHR14795">
    <property type="entry name" value="HELICASE RELATED"/>
    <property type="match status" value="1"/>
</dbReference>
<feature type="transmembrane region" description="Helical" evidence="1">
    <location>
        <begin position="602"/>
        <end position="622"/>
    </location>
</feature>
<evidence type="ECO:0000259" key="2">
    <source>
        <dbReference type="Pfam" id="PF00149"/>
    </source>
</evidence>
<dbReference type="KEGG" id="tva:4772862"/>
<proteinExistence type="predicted"/>
<feature type="domain" description="Calcineurin-like phosphoesterase" evidence="2">
    <location>
        <begin position="58"/>
        <end position="269"/>
    </location>
</feature>
<keyword evidence="1" id="KW-0472">Membrane</keyword>
<dbReference type="InterPro" id="IPR004843">
    <property type="entry name" value="Calcineurin-like_PHP"/>
</dbReference>
<dbReference type="SUPFAM" id="SSF56300">
    <property type="entry name" value="Metallo-dependent phosphatases"/>
    <property type="match status" value="1"/>
</dbReference>
<dbReference type="InterPro" id="IPR029052">
    <property type="entry name" value="Metallo-depent_PP-like"/>
</dbReference>
<evidence type="ECO:0000313" key="3">
    <source>
        <dbReference type="EMBL" id="EAY14863.1"/>
    </source>
</evidence>
<dbReference type="STRING" id="5722.A2DXN4"/>
<reference evidence="3" key="2">
    <citation type="journal article" date="2007" name="Science">
        <title>Draft genome sequence of the sexually transmitted pathogen Trichomonas vaginalis.</title>
        <authorList>
            <person name="Carlton J.M."/>
            <person name="Hirt R.P."/>
            <person name="Silva J.C."/>
            <person name="Delcher A.L."/>
            <person name="Schatz M."/>
            <person name="Zhao Q."/>
            <person name="Wortman J.R."/>
            <person name="Bidwell S.L."/>
            <person name="Alsmark U.C.M."/>
            <person name="Besteiro S."/>
            <person name="Sicheritz-Ponten T."/>
            <person name="Noel C.J."/>
            <person name="Dacks J.B."/>
            <person name="Foster P.G."/>
            <person name="Simillion C."/>
            <person name="Van de Peer Y."/>
            <person name="Miranda-Saavedra D."/>
            <person name="Barton G.J."/>
            <person name="Westrop G.D."/>
            <person name="Mueller S."/>
            <person name="Dessi D."/>
            <person name="Fiori P.L."/>
            <person name="Ren Q."/>
            <person name="Paulsen I."/>
            <person name="Zhang H."/>
            <person name="Bastida-Corcuera F.D."/>
            <person name="Simoes-Barbosa A."/>
            <person name="Brown M.T."/>
            <person name="Hayes R.D."/>
            <person name="Mukherjee M."/>
            <person name="Okumura C.Y."/>
            <person name="Schneider R."/>
            <person name="Smith A.J."/>
            <person name="Vanacova S."/>
            <person name="Villalvazo M."/>
            <person name="Haas B.J."/>
            <person name="Pertea M."/>
            <person name="Feldblyum T.V."/>
            <person name="Utterback T.R."/>
            <person name="Shu C.L."/>
            <person name="Osoegawa K."/>
            <person name="de Jong P.J."/>
            <person name="Hrdy I."/>
            <person name="Horvathova L."/>
            <person name="Zubacova Z."/>
            <person name="Dolezal P."/>
            <person name="Malik S.B."/>
            <person name="Logsdon J.M. Jr."/>
            <person name="Henze K."/>
            <person name="Gupta A."/>
            <person name="Wang C.C."/>
            <person name="Dunne R.L."/>
            <person name="Upcroft J.A."/>
            <person name="Upcroft P."/>
            <person name="White O."/>
            <person name="Salzberg S.L."/>
            <person name="Tang P."/>
            <person name="Chiu C.-H."/>
            <person name="Lee Y.-S."/>
            <person name="Embley T.M."/>
            <person name="Coombs G.H."/>
            <person name="Mottram J.C."/>
            <person name="Tachezy J."/>
            <person name="Fraser-Liggett C.M."/>
            <person name="Johnson P.J."/>
        </authorList>
    </citation>
    <scope>NUCLEOTIDE SEQUENCE [LARGE SCALE GENOMIC DNA]</scope>
    <source>
        <strain evidence="3">G3</strain>
    </source>
</reference>
<dbReference type="OrthoDB" id="27234at2759"/>
<accession>A2DXN4</accession>
<dbReference type="EMBL" id="DS113264">
    <property type="protein sequence ID" value="EAY14863.1"/>
    <property type="molecule type" value="Genomic_DNA"/>
</dbReference>
<dbReference type="InParanoid" id="A2DXN4"/>
<feature type="transmembrane region" description="Helical" evidence="1">
    <location>
        <begin position="457"/>
        <end position="480"/>
    </location>
</feature>
<dbReference type="VEuPathDB" id="TrichDB:TVAG_411290"/>
<evidence type="ECO:0000313" key="4">
    <source>
        <dbReference type="Proteomes" id="UP000001542"/>
    </source>
</evidence>
<keyword evidence="4" id="KW-1185">Reference proteome</keyword>
<feature type="transmembrane region" description="Helical" evidence="1">
    <location>
        <begin position="489"/>
        <end position="510"/>
    </location>
</feature>
<feature type="transmembrane region" description="Helical" evidence="1">
    <location>
        <begin position="417"/>
        <end position="437"/>
    </location>
</feature>
<organism evidence="3 4">
    <name type="scientific">Trichomonas vaginalis (strain ATCC PRA-98 / G3)</name>
    <dbReference type="NCBI Taxonomy" id="412133"/>
    <lineage>
        <taxon>Eukaryota</taxon>
        <taxon>Metamonada</taxon>
        <taxon>Parabasalia</taxon>
        <taxon>Trichomonadida</taxon>
        <taxon>Trichomonadidae</taxon>
        <taxon>Trichomonas</taxon>
    </lineage>
</organism>
<dbReference type="RefSeq" id="XP_001327086.1">
    <property type="nucleotide sequence ID" value="XM_001327051.1"/>
</dbReference>
<dbReference type="PANTHER" id="PTHR14795:SF0">
    <property type="entry name" value="TRANSMEMBRANE PROTEIN 62"/>
    <property type="match status" value="1"/>
</dbReference>
<evidence type="ECO:0000256" key="1">
    <source>
        <dbReference type="SAM" id="Phobius"/>
    </source>
</evidence>
<dbReference type="VEuPathDB" id="TrichDB:TVAGG3_0047650"/>
<dbReference type="GO" id="GO:0016787">
    <property type="term" value="F:hydrolase activity"/>
    <property type="evidence" value="ECO:0007669"/>
    <property type="project" value="InterPro"/>
</dbReference>
<keyword evidence="1" id="KW-1133">Transmembrane helix</keyword>
<feature type="transmembrane region" description="Helical" evidence="1">
    <location>
        <begin position="12"/>
        <end position="31"/>
    </location>
</feature>
<protein>
    <submittedName>
        <fullName evidence="3">Ser/Thr protein phosphatase, putative</fullName>
    </submittedName>
</protein>
<feature type="transmembrane region" description="Helical" evidence="1">
    <location>
        <begin position="530"/>
        <end position="554"/>
    </location>
</feature>